<protein>
    <submittedName>
        <fullName evidence="3">Uncharacterized protein</fullName>
    </submittedName>
</protein>
<accession>A0A914WV53</accession>
<proteinExistence type="predicted"/>
<feature type="compositionally biased region" description="Basic and acidic residues" evidence="1">
    <location>
        <begin position="149"/>
        <end position="165"/>
    </location>
</feature>
<name>A0A914WV53_9BILA</name>
<evidence type="ECO:0000256" key="1">
    <source>
        <dbReference type="SAM" id="MobiDB-lite"/>
    </source>
</evidence>
<dbReference type="AlphaFoldDB" id="A0A914WV53"/>
<feature type="region of interest" description="Disordered" evidence="1">
    <location>
        <begin position="140"/>
        <end position="165"/>
    </location>
</feature>
<organism evidence="2 3">
    <name type="scientific">Plectus sambesii</name>
    <dbReference type="NCBI Taxonomy" id="2011161"/>
    <lineage>
        <taxon>Eukaryota</taxon>
        <taxon>Metazoa</taxon>
        <taxon>Ecdysozoa</taxon>
        <taxon>Nematoda</taxon>
        <taxon>Chromadorea</taxon>
        <taxon>Plectida</taxon>
        <taxon>Plectina</taxon>
        <taxon>Plectoidea</taxon>
        <taxon>Plectidae</taxon>
        <taxon>Plectus</taxon>
    </lineage>
</organism>
<evidence type="ECO:0000313" key="3">
    <source>
        <dbReference type="WBParaSite" id="PSAMB.scaffold5515size11521.g26824.t1"/>
    </source>
</evidence>
<evidence type="ECO:0000313" key="2">
    <source>
        <dbReference type="Proteomes" id="UP000887566"/>
    </source>
</evidence>
<feature type="region of interest" description="Disordered" evidence="1">
    <location>
        <begin position="38"/>
        <end position="57"/>
    </location>
</feature>
<keyword evidence="2" id="KW-1185">Reference proteome</keyword>
<feature type="compositionally biased region" description="Polar residues" evidence="1">
    <location>
        <begin position="38"/>
        <end position="49"/>
    </location>
</feature>
<sequence>MSSSTIDLAIDSWPIGHRQLEQLPAPSTHSFMLTRAAGSSATGEQQLPAPSTPGRSLAASWRAARVDRCKMTNAVGRPTADRPAVDTEGIVARRRGRCRGAEHKYLRPNNGARAVVLLAALKFITGAVAAGVANRDDSAAASSVGAARFETESPPPDRLERPFAC</sequence>
<dbReference type="Proteomes" id="UP000887566">
    <property type="component" value="Unplaced"/>
</dbReference>
<dbReference type="WBParaSite" id="PSAMB.scaffold5515size11521.g26824.t1">
    <property type="protein sequence ID" value="PSAMB.scaffold5515size11521.g26824.t1"/>
    <property type="gene ID" value="PSAMB.scaffold5515size11521.g26824"/>
</dbReference>
<reference evidence="3" key="1">
    <citation type="submission" date="2022-11" db="UniProtKB">
        <authorList>
            <consortium name="WormBaseParasite"/>
        </authorList>
    </citation>
    <scope>IDENTIFICATION</scope>
</reference>